<protein>
    <submittedName>
        <fullName evidence="1">Uncharacterized protein</fullName>
    </submittedName>
</protein>
<name>A0A5Y1YHC3_SALDZ</name>
<dbReference type="Proteomes" id="UP000839735">
    <property type="component" value="Unassembled WGS sequence"/>
</dbReference>
<organism evidence="1">
    <name type="scientific">Salmonella diarizonae</name>
    <dbReference type="NCBI Taxonomy" id="59204"/>
    <lineage>
        <taxon>Bacteria</taxon>
        <taxon>Pseudomonadati</taxon>
        <taxon>Pseudomonadota</taxon>
        <taxon>Gammaproteobacteria</taxon>
        <taxon>Enterobacterales</taxon>
        <taxon>Enterobacteriaceae</taxon>
        <taxon>Salmonella</taxon>
    </lineage>
</organism>
<evidence type="ECO:0000313" key="1">
    <source>
        <dbReference type="EMBL" id="ECC3917730.1"/>
    </source>
</evidence>
<accession>A0A5Y1YHC3</accession>
<comment type="caution">
    <text evidence="1">The sequence shown here is derived from an EMBL/GenBank/DDBJ whole genome shotgun (WGS) entry which is preliminary data.</text>
</comment>
<dbReference type="AlphaFoldDB" id="A0A5Y1YHC3"/>
<dbReference type="EMBL" id="AAIBIC010000123">
    <property type="protein sequence ID" value="ECC3917730.1"/>
    <property type="molecule type" value="Genomic_DNA"/>
</dbReference>
<reference evidence="1" key="1">
    <citation type="submission" date="2018-08" db="EMBL/GenBank/DDBJ databases">
        <authorList>
            <person name="Ashton P.M."/>
            <person name="Dallman T."/>
            <person name="Nair S."/>
            <person name="De Pinna E."/>
            <person name="Peters T."/>
            <person name="Grant K."/>
        </authorList>
    </citation>
    <scope>NUCLEOTIDE SEQUENCE [LARGE SCALE GENOMIC DNA]</scope>
    <source>
        <strain evidence="1">294779</strain>
    </source>
</reference>
<gene>
    <name evidence="1" type="ORF">CTQ69_28250</name>
</gene>
<sequence>MPENPSHPAAAASSFCASWSALIPCMNISTPRLRCAMTRSTATDGMSSFAPDCISMSALSVVVLCIL</sequence>
<proteinExistence type="predicted"/>